<reference evidence="2 3" key="1">
    <citation type="submission" date="2016-10" db="EMBL/GenBank/DDBJ databases">
        <authorList>
            <person name="de Groot N.N."/>
        </authorList>
    </citation>
    <scope>NUCLEOTIDE SEQUENCE [LARGE SCALE GENOMIC DNA]</scope>
    <source>
        <strain evidence="2 3">CPCC 100156</strain>
    </source>
</reference>
<proteinExistence type="predicted"/>
<dbReference type="Gene3D" id="3.30.565.10">
    <property type="entry name" value="Histidine kinase-like ATPase, C-terminal domain"/>
    <property type="match status" value="1"/>
</dbReference>
<protein>
    <recommendedName>
        <fullName evidence="4">Histidine kinase-, DNA gyrase B-, and HSP90-like ATPase</fullName>
    </recommendedName>
</protein>
<sequence>MSKVTGLGVDDEAFLVSSLIDRCPKVMMLRELVQNAIEAARQCPDLKQVRIGTVEVEGVRKLRIWNTGPGMDADALYRMCDLASSIGKVKGLDRNFGMGAKVASLPSNHHGVRYRSCAAGRVSEVTLGKRDGVYGRLLRPQPGRVYRPGAERLVDVADVTELAVDDGLPVDHDWTEVVLLGQEPGQDTAIDPYHGDPASKPYWLPQALYHRYFDLPADVALVVEPGLHWFKAPRRFEPLKRRATTAFAGYEAVPAGQGITIHYLHDPQHAARPQENASSEDALQASSSLIAVVWRNEMYEVQHGSPWFYEAPIFGFTFGGRHLSVLIELSDDYPLLPDMYRQFLRYEGSEQQQVRTKDFAALVREKQPGWVRSIARRTTEGRAVNAAIVNEFGSLAGRLGLDQLSEGDKAAEGEKAEGSKGKASVTAPKEKDVSATSDAFAGVRKACGVEPVLLRNPVDVRDRWLEGRAACFYPETQQLFINMGYDGLLRFQGQLHDAAAPLADKETLRQLVEDVTEGHFVRRLVRAVLFGLAKHLNSKNWQKGHIEKAISPEALSTAADDFDDLLPGALAAIRDHLASRPLDASPSPEPALPLPV</sequence>
<accession>A0A1G7DIQ4</accession>
<gene>
    <name evidence="2" type="ORF">SAMN04487779_10464</name>
</gene>
<dbReference type="Proteomes" id="UP000198925">
    <property type="component" value="Unassembled WGS sequence"/>
</dbReference>
<evidence type="ECO:0000313" key="3">
    <source>
        <dbReference type="Proteomes" id="UP000198925"/>
    </source>
</evidence>
<feature type="compositionally biased region" description="Basic and acidic residues" evidence="1">
    <location>
        <begin position="408"/>
        <end position="420"/>
    </location>
</feature>
<name>A0A1G7DIQ4_9PROT</name>
<dbReference type="SUPFAM" id="SSF55874">
    <property type="entry name" value="ATPase domain of HSP90 chaperone/DNA topoisomerase II/histidine kinase"/>
    <property type="match status" value="1"/>
</dbReference>
<dbReference type="AlphaFoldDB" id="A0A1G7DIQ4"/>
<dbReference type="RefSeq" id="WP_143018333.1">
    <property type="nucleotide sequence ID" value="NZ_FMZX01000046.1"/>
</dbReference>
<evidence type="ECO:0000256" key="1">
    <source>
        <dbReference type="SAM" id="MobiDB-lite"/>
    </source>
</evidence>
<feature type="region of interest" description="Disordered" evidence="1">
    <location>
        <begin position="408"/>
        <end position="431"/>
    </location>
</feature>
<dbReference type="InterPro" id="IPR036890">
    <property type="entry name" value="HATPase_C_sf"/>
</dbReference>
<evidence type="ECO:0008006" key="4">
    <source>
        <dbReference type="Google" id="ProtNLM"/>
    </source>
</evidence>
<dbReference type="EMBL" id="FMZX01000046">
    <property type="protein sequence ID" value="SDE50956.1"/>
    <property type="molecule type" value="Genomic_DNA"/>
</dbReference>
<evidence type="ECO:0000313" key="2">
    <source>
        <dbReference type="EMBL" id="SDE50956.1"/>
    </source>
</evidence>
<keyword evidence="3" id="KW-1185">Reference proteome</keyword>
<organism evidence="2 3">
    <name type="scientific">Belnapia rosea</name>
    <dbReference type="NCBI Taxonomy" id="938405"/>
    <lineage>
        <taxon>Bacteria</taxon>
        <taxon>Pseudomonadati</taxon>
        <taxon>Pseudomonadota</taxon>
        <taxon>Alphaproteobacteria</taxon>
        <taxon>Acetobacterales</taxon>
        <taxon>Roseomonadaceae</taxon>
        <taxon>Belnapia</taxon>
    </lineage>
</organism>